<dbReference type="PANTHER" id="PTHR47501:SF5">
    <property type="entry name" value="HAT C-TERMINAL DIMERISATION DOMAIN-CONTAINING PROTEIN"/>
    <property type="match status" value="1"/>
</dbReference>
<evidence type="ECO:0000256" key="1">
    <source>
        <dbReference type="SAM" id="MobiDB-lite"/>
    </source>
</evidence>
<reference evidence="2" key="1">
    <citation type="submission" date="2017-12" db="EMBL/GenBank/DDBJ databases">
        <title>Gene loss provides genomic basis for host adaptation in cereal stripe rust fungi.</title>
        <authorList>
            <person name="Xia C."/>
        </authorList>
    </citation>
    <scope>NUCLEOTIDE SEQUENCE [LARGE SCALE GENOMIC DNA]</scope>
    <source>
        <strain evidence="2">93-210</strain>
    </source>
</reference>
<dbReference type="VEuPathDB" id="FungiDB:PSTT_04914"/>
<feature type="region of interest" description="Disordered" evidence="1">
    <location>
        <begin position="92"/>
        <end position="236"/>
    </location>
</feature>
<evidence type="ECO:0000313" key="2">
    <source>
        <dbReference type="EMBL" id="POW11910.1"/>
    </source>
</evidence>
<feature type="compositionally biased region" description="Basic residues" evidence="1">
    <location>
        <begin position="218"/>
        <end position="227"/>
    </location>
</feature>
<feature type="region of interest" description="Disordered" evidence="1">
    <location>
        <begin position="494"/>
        <end position="519"/>
    </location>
</feature>
<comment type="caution">
    <text evidence="2">The sequence shown here is derived from an EMBL/GenBank/DDBJ whole genome shotgun (WGS) entry which is preliminary data.</text>
</comment>
<sequence>MDLPLPLQSSAARVESGYGFATWPLTTTAADTVVAGIHYRSATCRLPAAAPCSAHAEHDHILVAHLITAWHGPSLPEPYRSSSRSTMARITNLPNETTPSTPPDTTNVSTGPPQSVRRESTRLRTPTTRPGFIPTRTVSRRALVSASPAPATHQSRPLQKNKRISVINSDDEDDDEDHSQTTNKGRDPFAGTKQVASCTGREVVIDMAQDSDVENHKRTNPTRKKKDPTKDKDGFDHARLYFYPQGAGPKQEPDDPAWACRMVPRPVQSLSQAIEAGAYLPPTATEVKSKASKDQPNGPGTLTAYATKPRYDNQTLNKLLVIWVIRQSLPWLRVKDFLLRVSLDYALVNTQLNSRVWAASHAHLLYLEQCGQVLKAIKSSDSQISLVSDVWTTKGSHKAFIGVSACYITPEWKYVCQHLAIKYVFWHHNGKYLAVPFANVLTTDSGSNNFTMAKGVSSIFWEVDSTDWDIEELIEEDITVVDDEITEVVEVDPDDAEPASPVPGWEWNTKNNDEEEEGEATGIGFTLKKIDYICRRIASSPQKQAEWKLWAAEQKYTGRGIIAGYGIRWNIAYESRKRAYEGRRVIKQLLENENNQHTGHHFKCYELSSREWEDVNDLNQVLKLS</sequence>
<dbReference type="EMBL" id="PKSL01000035">
    <property type="protein sequence ID" value="POW11910.1"/>
    <property type="molecule type" value="Genomic_DNA"/>
</dbReference>
<dbReference type="PANTHER" id="PTHR47501">
    <property type="entry name" value="TRANSPOSASE-RELATED"/>
    <property type="match status" value="1"/>
</dbReference>
<organism evidence="2 3">
    <name type="scientific">Puccinia striiformis</name>
    <dbReference type="NCBI Taxonomy" id="27350"/>
    <lineage>
        <taxon>Eukaryota</taxon>
        <taxon>Fungi</taxon>
        <taxon>Dikarya</taxon>
        <taxon>Basidiomycota</taxon>
        <taxon>Pucciniomycotina</taxon>
        <taxon>Pucciniomycetes</taxon>
        <taxon>Pucciniales</taxon>
        <taxon>Pucciniaceae</taxon>
        <taxon>Puccinia</taxon>
    </lineage>
</organism>
<accession>A0A2S4VRA1</accession>
<gene>
    <name evidence="2" type="ORF">PSTT_04914</name>
</gene>
<protein>
    <recommendedName>
        <fullName evidence="4">HAT C-terminal dimerisation domain-containing protein</fullName>
    </recommendedName>
</protein>
<evidence type="ECO:0000313" key="3">
    <source>
        <dbReference type="Proteomes" id="UP000239156"/>
    </source>
</evidence>
<dbReference type="VEuPathDB" id="FungiDB:PSHT_03023"/>
<evidence type="ECO:0008006" key="4">
    <source>
        <dbReference type="Google" id="ProtNLM"/>
    </source>
</evidence>
<feature type="compositionally biased region" description="Polar residues" evidence="1">
    <location>
        <begin position="92"/>
        <end position="113"/>
    </location>
</feature>
<proteinExistence type="predicted"/>
<dbReference type="Proteomes" id="UP000239156">
    <property type="component" value="Unassembled WGS sequence"/>
</dbReference>
<keyword evidence="3" id="KW-1185">Reference proteome</keyword>
<name>A0A2S4VRA1_9BASI</name>
<dbReference type="AlphaFoldDB" id="A0A2S4VRA1"/>